<dbReference type="SMART" id="SM01091">
    <property type="entry name" value="CorC_HlyC"/>
    <property type="match status" value="1"/>
</dbReference>
<comment type="caution">
    <text evidence="6">The sequence shown here is derived from an EMBL/GenBank/DDBJ whole genome shotgun (WGS) entry which is preliminary data.</text>
</comment>
<dbReference type="InterPro" id="IPR000644">
    <property type="entry name" value="CBS_dom"/>
</dbReference>
<gene>
    <name evidence="6" type="ORF">EI77_01648</name>
</gene>
<dbReference type="InterPro" id="IPR005170">
    <property type="entry name" value="Transptr-assoc_dom"/>
</dbReference>
<keyword evidence="2 3" id="KW-0129">CBS domain</keyword>
<evidence type="ECO:0000256" key="3">
    <source>
        <dbReference type="PROSITE-ProRule" id="PRU00703"/>
    </source>
</evidence>
<dbReference type="PANTHER" id="PTHR22777:SF17">
    <property type="entry name" value="UPF0053 PROTEIN SLL0260"/>
    <property type="match status" value="1"/>
</dbReference>
<organism evidence="6 7">
    <name type="scientific">Prosthecobacter fusiformis</name>
    <dbReference type="NCBI Taxonomy" id="48464"/>
    <lineage>
        <taxon>Bacteria</taxon>
        <taxon>Pseudomonadati</taxon>
        <taxon>Verrucomicrobiota</taxon>
        <taxon>Verrucomicrobiia</taxon>
        <taxon>Verrucomicrobiales</taxon>
        <taxon>Verrucomicrobiaceae</taxon>
        <taxon>Prosthecobacter</taxon>
    </lineage>
</organism>
<dbReference type="AlphaFoldDB" id="A0A4R7S444"/>
<dbReference type="Gene3D" id="3.10.580.10">
    <property type="entry name" value="CBS-domain"/>
    <property type="match status" value="1"/>
</dbReference>
<feature type="domain" description="CBS" evidence="5">
    <location>
        <begin position="276"/>
        <end position="332"/>
    </location>
</feature>
<feature type="transmembrane region" description="Helical" evidence="4">
    <location>
        <begin position="102"/>
        <end position="119"/>
    </location>
</feature>
<dbReference type="Pfam" id="PF01595">
    <property type="entry name" value="CNNM"/>
    <property type="match status" value="1"/>
</dbReference>
<accession>A0A4R7S444</accession>
<dbReference type="InterPro" id="IPR016169">
    <property type="entry name" value="FAD-bd_PCMH_sub2"/>
</dbReference>
<dbReference type="SUPFAM" id="SSF56176">
    <property type="entry name" value="FAD-binding/transporter-associated domain-like"/>
    <property type="match status" value="1"/>
</dbReference>
<feature type="transmembrane region" description="Helical" evidence="4">
    <location>
        <begin position="72"/>
        <end position="90"/>
    </location>
</feature>
<dbReference type="OrthoDB" id="179699at2"/>
<evidence type="ECO:0000256" key="1">
    <source>
        <dbReference type="ARBA" id="ARBA00022737"/>
    </source>
</evidence>
<dbReference type="GO" id="GO:0005886">
    <property type="term" value="C:plasma membrane"/>
    <property type="evidence" value="ECO:0007669"/>
    <property type="project" value="TreeGrafter"/>
</dbReference>
<protein>
    <submittedName>
        <fullName evidence="6">CBS domain containing-hemolysin-like protein</fullName>
    </submittedName>
</protein>
<proteinExistence type="predicted"/>
<dbReference type="PANTHER" id="PTHR22777">
    <property type="entry name" value="HEMOLYSIN-RELATED"/>
    <property type="match status" value="1"/>
</dbReference>
<dbReference type="Gene3D" id="3.30.465.10">
    <property type="match status" value="1"/>
</dbReference>
<dbReference type="InterPro" id="IPR002550">
    <property type="entry name" value="CNNM"/>
</dbReference>
<dbReference type="Pfam" id="PF00571">
    <property type="entry name" value="CBS"/>
    <property type="match status" value="1"/>
</dbReference>
<evidence type="ECO:0000259" key="5">
    <source>
        <dbReference type="PROSITE" id="PS51371"/>
    </source>
</evidence>
<evidence type="ECO:0000256" key="4">
    <source>
        <dbReference type="SAM" id="Phobius"/>
    </source>
</evidence>
<dbReference type="InterPro" id="IPR036318">
    <property type="entry name" value="FAD-bd_PCMH-like_sf"/>
</dbReference>
<dbReference type="PROSITE" id="PS51371">
    <property type="entry name" value="CBS"/>
    <property type="match status" value="1"/>
</dbReference>
<sequence>MLKFRQFFLVLPVLPVLSYLALLLLLAIISATETAIHMARDLDSQLSSARAGVARKLRRITANPFAQLHRTLLLSATLNLALAALGLHLVSGPMLALGWNSWLAATLLFVGTVIIGDMMPKFLAARSPTAVLVGSLRLLNPLRSILDPIAALADRSTDVLIRRLIPQRVKMRQPITRDEFETLVEMRVEQGLLDAAEAAMIREALEIEGLTVRDCMVPRVDLTLMSAFDKPEKTTATLEQSAERYVVVYGETPDVVEGVIDTLAWRLAGRPAWANLLRPATFVPETMPVLDALDAYLKNTTQPVLIVDEYGGLEGMVSQDEIADWLLYEAAPWQGEGAEIRDLGNGRYLLEGGTRIDDVAAALHISFPDTDGLDTIGGLVFNILGHLPKAGERVHLDDADLKVRRVVRARVQQVELRLKKPFTEDIDRQ</sequence>
<evidence type="ECO:0000256" key="2">
    <source>
        <dbReference type="ARBA" id="ARBA00023122"/>
    </source>
</evidence>
<keyword evidence="4" id="KW-0472">Membrane</keyword>
<dbReference type="Gene3D" id="3.90.1280.20">
    <property type="match status" value="1"/>
</dbReference>
<keyword evidence="7" id="KW-1185">Reference proteome</keyword>
<dbReference type="EMBL" id="SOCA01000002">
    <property type="protein sequence ID" value="TDU73180.1"/>
    <property type="molecule type" value="Genomic_DNA"/>
</dbReference>
<name>A0A4R7S444_9BACT</name>
<evidence type="ECO:0000313" key="6">
    <source>
        <dbReference type="EMBL" id="TDU73180.1"/>
    </source>
</evidence>
<dbReference type="InterPro" id="IPR046342">
    <property type="entry name" value="CBS_dom_sf"/>
</dbReference>
<dbReference type="SUPFAM" id="SSF54631">
    <property type="entry name" value="CBS-domain pair"/>
    <property type="match status" value="1"/>
</dbReference>
<keyword evidence="1" id="KW-0677">Repeat</keyword>
<reference evidence="6 7" key="1">
    <citation type="submission" date="2019-03" db="EMBL/GenBank/DDBJ databases">
        <title>Genomic Encyclopedia of Archaeal and Bacterial Type Strains, Phase II (KMG-II): from individual species to whole genera.</title>
        <authorList>
            <person name="Goeker M."/>
        </authorList>
    </citation>
    <scope>NUCLEOTIDE SEQUENCE [LARGE SCALE GENOMIC DNA]</scope>
    <source>
        <strain evidence="6 7">ATCC 25309</strain>
    </source>
</reference>
<keyword evidence="4" id="KW-1133">Transmembrane helix</keyword>
<dbReference type="Proteomes" id="UP000295662">
    <property type="component" value="Unassembled WGS sequence"/>
</dbReference>
<evidence type="ECO:0000313" key="7">
    <source>
        <dbReference type="Proteomes" id="UP000295662"/>
    </source>
</evidence>
<keyword evidence="4" id="KW-0812">Transmembrane</keyword>
<dbReference type="Pfam" id="PF03471">
    <property type="entry name" value="CorC_HlyC"/>
    <property type="match status" value="1"/>
</dbReference>
<dbReference type="GO" id="GO:0050660">
    <property type="term" value="F:flavin adenine dinucleotide binding"/>
    <property type="evidence" value="ECO:0007669"/>
    <property type="project" value="InterPro"/>
</dbReference>